<protein>
    <submittedName>
        <fullName evidence="1">Uncharacterized protein</fullName>
    </submittedName>
</protein>
<comment type="caution">
    <text evidence="1">The sequence shown here is derived from an EMBL/GenBank/DDBJ whole genome shotgun (WGS) entry which is preliminary data.</text>
</comment>
<organism evidence="1 2">
    <name type="scientific">Eumeta variegata</name>
    <name type="common">Bagworm moth</name>
    <name type="synonym">Eumeta japonica</name>
    <dbReference type="NCBI Taxonomy" id="151549"/>
    <lineage>
        <taxon>Eukaryota</taxon>
        <taxon>Metazoa</taxon>
        <taxon>Ecdysozoa</taxon>
        <taxon>Arthropoda</taxon>
        <taxon>Hexapoda</taxon>
        <taxon>Insecta</taxon>
        <taxon>Pterygota</taxon>
        <taxon>Neoptera</taxon>
        <taxon>Endopterygota</taxon>
        <taxon>Lepidoptera</taxon>
        <taxon>Glossata</taxon>
        <taxon>Ditrysia</taxon>
        <taxon>Tineoidea</taxon>
        <taxon>Psychidae</taxon>
        <taxon>Oiketicinae</taxon>
        <taxon>Eumeta</taxon>
    </lineage>
</organism>
<sequence>MCEACLTFTNKNPRKLNISFRYQPKGCRQLYQTRPIDIVMPSALDSPTRVQLESSQLRKSCEIAQGTDWPVAGGKVAWLQIRPDAFRLIQTGMNYPLYRAANQRPPQEICFLFLHLQ</sequence>
<reference evidence="1 2" key="1">
    <citation type="journal article" date="2019" name="Commun. Biol.">
        <title>The bagworm genome reveals a unique fibroin gene that provides high tensile strength.</title>
        <authorList>
            <person name="Kono N."/>
            <person name="Nakamura H."/>
            <person name="Ohtoshi R."/>
            <person name="Tomita M."/>
            <person name="Numata K."/>
            <person name="Arakawa K."/>
        </authorList>
    </citation>
    <scope>NUCLEOTIDE SEQUENCE [LARGE SCALE GENOMIC DNA]</scope>
</reference>
<gene>
    <name evidence="1" type="ORF">EVAR_23799_1</name>
</gene>
<dbReference type="EMBL" id="BGZK01000366">
    <property type="protein sequence ID" value="GBP39448.1"/>
    <property type="molecule type" value="Genomic_DNA"/>
</dbReference>
<name>A0A4C1VK16_EUMVA</name>
<evidence type="ECO:0000313" key="2">
    <source>
        <dbReference type="Proteomes" id="UP000299102"/>
    </source>
</evidence>
<keyword evidence="2" id="KW-1185">Reference proteome</keyword>
<accession>A0A4C1VK16</accession>
<evidence type="ECO:0000313" key="1">
    <source>
        <dbReference type="EMBL" id="GBP39448.1"/>
    </source>
</evidence>
<dbReference type="Proteomes" id="UP000299102">
    <property type="component" value="Unassembled WGS sequence"/>
</dbReference>
<dbReference type="AlphaFoldDB" id="A0A4C1VK16"/>
<proteinExistence type="predicted"/>